<dbReference type="Gene3D" id="1.20.1280.50">
    <property type="match status" value="1"/>
</dbReference>
<dbReference type="Proteomes" id="UP000076154">
    <property type="component" value="Unassembled WGS sequence"/>
</dbReference>
<dbReference type="EMBL" id="LUEZ02000040">
    <property type="protein sequence ID" value="RDB25989.1"/>
    <property type="molecule type" value="Genomic_DNA"/>
</dbReference>
<feature type="domain" description="F-box" evidence="1">
    <location>
        <begin position="40"/>
        <end position="97"/>
    </location>
</feature>
<reference evidence="2" key="1">
    <citation type="submission" date="2018-04" db="EMBL/GenBank/DDBJ databases">
        <title>Whole genome sequencing of Hypsizygus marmoreus.</title>
        <authorList>
            <person name="Choi I.-G."/>
            <person name="Min B."/>
            <person name="Kim J.-G."/>
            <person name="Kim S."/>
            <person name="Oh Y.-L."/>
            <person name="Kong W.-S."/>
            <person name="Park H."/>
            <person name="Jeong J."/>
            <person name="Song E.-S."/>
        </authorList>
    </citation>
    <scope>NUCLEOTIDE SEQUENCE [LARGE SCALE GENOMIC DNA]</scope>
    <source>
        <strain evidence="2">51987-8</strain>
    </source>
</reference>
<evidence type="ECO:0000259" key="1">
    <source>
        <dbReference type="PROSITE" id="PS50181"/>
    </source>
</evidence>
<dbReference type="InterPro" id="IPR001810">
    <property type="entry name" value="F-box_dom"/>
</dbReference>
<name>A0A369JUH7_HYPMA</name>
<dbReference type="AlphaFoldDB" id="A0A369JUH7"/>
<protein>
    <recommendedName>
        <fullName evidence="1">F-box domain-containing protein</fullName>
    </recommendedName>
</protein>
<dbReference type="OrthoDB" id="2884925at2759"/>
<organism evidence="2 3">
    <name type="scientific">Hypsizygus marmoreus</name>
    <name type="common">White beech mushroom</name>
    <name type="synonym">Agaricus marmoreus</name>
    <dbReference type="NCBI Taxonomy" id="39966"/>
    <lineage>
        <taxon>Eukaryota</taxon>
        <taxon>Fungi</taxon>
        <taxon>Dikarya</taxon>
        <taxon>Basidiomycota</taxon>
        <taxon>Agaricomycotina</taxon>
        <taxon>Agaricomycetes</taxon>
        <taxon>Agaricomycetidae</taxon>
        <taxon>Agaricales</taxon>
        <taxon>Tricholomatineae</taxon>
        <taxon>Lyophyllaceae</taxon>
        <taxon>Hypsizygus</taxon>
    </lineage>
</organism>
<dbReference type="SUPFAM" id="SSF52047">
    <property type="entry name" value="RNI-like"/>
    <property type="match status" value="1"/>
</dbReference>
<gene>
    <name evidence="2" type="ORF">Hypma_006101</name>
</gene>
<dbReference type="InParanoid" id="A0A369JUH7"/>
<evidence type="ECO:0000313" key="3">
    <source>
        <dbReference type="Proteomes" id="UP000076154"/>
    </source>
</evidence>
<proteinExistence type="predicted"/>
<accession>A0A369JUH7</accession>
<keyword evidence="3" id="KW-1185">Reference proteome</keyword>
<comment type="caution">
    <text evidence="2">The sequence shown here is derived from an EMBL/GenBank/DDBJ whole genome shotgun (WGS) entry which is preliminary data.</text>
</comment>
<dbReference type="Pfam" id="PF12937">
    <property type="entry name" value="F-box-like"/>
    <property type="match status" value="1"/>
</dbReference>
<evidence type="ECO:0000313" key="2">
    <source>
        <dbReference type="EMBL" id="RDB25989.1"/>
    </source>
</evidence>
<dbReference type="PROSITE" id="PS50181">
    <property type="entry name" value="FBOX"/>
    <property type="match status" value="1"/>
</dbReference>
<sequence length="553" mass="61869">MGTLRNGLAESLATQNHKGPSVLPNTPLNGALSSPKNNAALPVAQLPPEILCWIFELFKIADYFPFDPFSMSWTRVTHVCASWRRIAISCPTLWNNIHDAVGLMWANEMLKRSVPAPLTVSAVLNIYKVQNLQAIFSHAQRFRKLSISVPFDHPATLVQQVIDTGVLVASAPLLEDLRVCGRILTDILEEDLFLGRTPRLRHLQLFECILPSDLPMLQGPLTTLHISFLDFFSDGRIPISEVVTILRGISTLENLVLINALLLPFSPPADSPLPQRTVNLPHLKFLHVETGPSECGSFLDHLVHLPPTNIKLRCSFTPHSTDVSRLLPSLAYWSNETQNRPEPFIGLKCKFKNHSDICLTLSTTRDLQYDEEFSLRLMCVNRGSKVFVMLDPLLKVLPLEKLVHLNLIKLPKHRAPQWLLCFAHLRTLKNIDIDDNEAGVVRALSTVLPPDSCSPMQESGPIHVPFPALAKLSFLGCNLDSVDEGRTLFDRLFDTLGQRQKYKQGVGVYFESCRSMTSTRFKKLSTVADVEWDDDESYMGQISTDSGSDDEGP</sequence>